<comment type="catalytic activity">
    <reaction evidence="11 13">
        <text>L-homoserine + ATP = O-phospho-L-homoserine + ADP + H(+)</text>
        <dbReference type="Rhea" id="RHEA:13985"/>
        <dbReference type="ChEBI" id="CHEBI:15378"/>
        <dbReference type="ChEBI" id="CHEBI:30616"/>
        <dbReference type="ChEBI" id="CHEBI:57476"/>
        <dbReference type="ChEBI" id="CHEBI:57590"/>
        <dbReference type="ChEBI" id="CHEBI:456216"/>
        <dbReference type="EC" id="2.7.1.39"/>
    </reaction>
</comment>
<evidence type="ECO:0000256" key="5">
    <source>
        <dbReference type="ARBA" id="ARBA00022605"/>
    </source>
</evidence>
<organism evidence="16 17">
    <name type="scientific">Clostridium intestinale DSM 6191</name>
    <dbReference type="NCBI Taxonomy" id="1121320"/>
    <lineage>
        <taxon>Bacteria</taxon>
        <taxon>Bacillati</taxon>
        <taxon>Bacillota</taxon>
        <taxon>Clostridia</taxon>
        <taxon>Eubacteriales</taxon>
        <taxon>Clostridiaceae</taxon>
        <taxon>Clostridium</taxon>
    </lineage>
</organism>
<gene>
    <name evidence="13" type="primary">thrB</name>
    <name evidence="16" type="ORF">SAMN02745941_01321</name>
</gene>
<evidence type="ECO:0000256" key="9">
    <source>
        <dbReference type="ARBA" id="ARBA00022777"/>
    </source>
</evidence>
<dbReference type="SUPFAM" id="SSF54211">
    <property type="entry name" value="Ribosomal protein S5 domain 2-like"/>
    <property type="match status" value="1"/>
</dbReference>
<dbReference type="Proteomes" id="UP000184241">
    <property type="component" value="Unassembled WGS sequence"/>
</dbReference>
<evidence type="ECO:0000256" key="12">
    <source>
        <dbReference type="ARBA" id="ARBA00049954"/>
    </source>
</evidence>
<dbReference type="InterPro" id="IPR006203">
    <property type="entry name" value="GHMP_knse_ATP-bd_CS"/>
</dbReference>
<proteinExistence type="inferred from homology"/>
<evidence type="ECO:0000313" key="17">
    <source>
        <dbReference type="Proteomes" id="UP000184241"/>
    </source>
</evidence>
<evidence type="ECO:0000256" key="7">
    <source>
        <dbReference type="ARBA" id="ARBA00022697"/>
    </source>
</evidence>
<dbReference type="GO" id="GO:0005737">
    <property type="term" value="C:cytoplasm"/>
    <property type="evidence" value="ECO:0007669"/>
    <property type="project" value="UniProtKB-SubCell"/>
</dbReference>
<comment type="function">
    <text evidence="12 13">Catalyzes the ATP-dependent phosphorylation of L-homoserine to L-homoserine phosphate.</text>
</comment>
<evidence type="ECO:0000259" key="15">
    <source>
        <dbReference type="Pfam" id="PF08544"/>
    </source>
</evidence>
<dbReference type="InterPro" id="IPR000870">
    <property type="entry name" value="Homoserine_kinase"/>
</dbReference>
<comment type="subcellular location">
    <subcellularLocation>
        <location evidence="13">Cytoplasm</location>
    </subcellularLocation>
</comment>
<reference evidence="16 17" key="1">
    <citation type="submission" date="2016-11" db="EMBL/GenBank/DDBJ databases">
        <authorList>
            <person name="Jaros S."/>
            <person name="Januszkiewicz K."/>
            <person name="Wedrychowicz H."/>
        </authorList>
    </citation>
    <scope>NUCLEOTIDE SEQUENCE [LARGE SCALE GENOMIC DNA]</scope>
    <source>
        <strain evidence="16 17">DSM 6191</strain>
    </source>
</reference>
<keyword evidence="10 13" id="KW-0067">ATP-binding</keyword>
<keyword evidence="5 13" id="KW-0028">Amino-acid biosynthesis</keyword>
<feature type="domain" description="GHMP kinase N-terminal" evidence="14">
    <location>
        <begin position="53"/>
        <end position="136"/>
    </location>
</feature>
<feature type="domain" description="GHMP kinase C-terminal" evidence="15">
    <location>
        <begin position="213"/>
        <end position="272"/>
    </location>
</feature>
<dbReference type="PROSITE" id="PS00627">
    <property type="entry name" value="GHMP_KINASES_ATP"/>
    <property type="match status" value="1"/>
</dbReference>
<dbReference type="GO" id="GO:0009088">
    <property type="term" value="P:threonine biosynthetic process"/>
    <property type="evidence" value="ECO:0007669"/>
    <property type="project" value="UniProtKB-UniRule"/>
</dbReference>
<keyword evidence="8 13" id="KW-0547">Nucleotide-binding</keyword>
<dbReference type="PRINTS" id="PR00958">
    <property type="entry name" value="HOMSERKINASE"/>
</dbReference>
<dbReference type="NCBIfam" id="TIGR00191">
    <property type="entry name" value="thrB"/>
    <property type="match status" value="1"/>
</dbReference>
<comment type="pathway">
    <text evidence="1 13">Amino-acid biosynthesis; L-threonine biosynthesis; L-threonine from L-aspartate: step 4/5.</text>
</comment>
<evidence type="ECO:0000256" key="8">
    <source>
        <dbReference type="ARBA" id="ARBA00022741"/>
    </source>
</evidence>
<evidence type="ECO:0000256" key="13">
    <source>
        <dbReference type="HAMAP-Rule" id="MF_00384"/>
    </source>
</evidence>
<dbReference type="GO" id="GO:0005524">
    <property type="term" value="F:ATP binding"/>
    <property type="evidence" value="ECO:0007669"/>
    <property type="project" value="UniProtKB-UniRule"/>
</dbReference>
<dbReference type="Pfam" id="PF08544">
    <property type="entry name" value="GHMP_kinases_C"/>
    <property type="match status" value="1"/>
</dbReference>
<dbReference type="PANTHER" id="PTHR20861">
    <property type="entry name" value="HOMOSERINE/4-DIPHOSPHOCYTIDYL-2-C-METHYL-D-ERYTHRITOL KINASE"/>
    <property type="match status" value="1"/>
</dbReference>
<evidence type="ECO:0000313" key="16">
    <source>
        <dbReference type="EMBL" id="SHH92521.1"/>
    </source>
</evidence>
<dbReference type="RefSeq" id="WP_073017900.1">
    <property type="nucleotide sequence ID" value="NZ_FQXU01000004.1"/>
</dbReference>
<dbReference type="PANTHER" id="PTHR20861:SF1">
    <property type="entry name" value="HOMOSERINE KINASE"/>
    <property type="match status" value="1"/>
</dbReference>
<dbReference type="InterPro" id="IPR006204">
    <property type="entry name" value="GHMP_kinase_N_dom"/>
</dbReference>
<evidence type="ECO:0000256" key="10">
    <source>
        <dbReference type="ARBA" id="ARBA00022840"/>
    </source>
</evidence>
<dbReference type="UniPathway" id="UPA00050">
    <property type="reaction ID" value="UER00064"/>
</dbReference>
<dbReference type="EC" id="2.7.1.39" evidence="3 13"/>
<evidence type="ECO:0000256" key="3">
    <source>
        <dbReference type="ARBA" id="ARBA00012078"/>
    </source>
</evidence>
<accession>A0A1M5WYC8</accession>
<evidence type="ECO:0000256" key="4">
    <source>
        <dbReference type="ARBA" id="ARBA00017858"/>
    </source>
</evidence>
<dbReference type="InterPro" id="IPR014721">
    <property type="entry name" value="Ribsml_uS5_D2-typ_fold_subgr"/>
</dbReference>
<keyword evidence="7 13" id="KW-0791">Threonine biosynthesis</keyword>
<dbReference type="Pfam" id="PF00288">
    <property type="entry name" value="GHMP_kinases_N"/>
    <property type="match status" value="1"/>
</dbReference>
<evidence type="ECO:0000256" key="2">
    <source>
        <dbReference type="ARBA" id="ARBA00007370"/>
    </source>
</evidence>
<evidence type="ECO:0000259" key="14">
    <source>
        <dbReference type="Pfam" id="PF00288"/>
    </source>
</evidence>
<keyword evidence="6 13" id="KW-0808">Transferase</keyword>
<dbReference type="InterPro" id="IPR036554">
    <property type="entry name" value="GHMP_kinase_C_sf"/>
</dbReference>
<dbReference type="GO" id="GO:0004413">
    <property type="term" value="F:homoserine kinase activity"/>
    <property type="evidence" value="ECO:0007669"/>
    <property type="project" value="UniProtKB-UniRule"/>
</dbReference>
<evidence type="ECO:0000256" key="6">
    <source>
        <dbReference type="ARBA" id="ARBA00022679"/>
    </source>
</evidence>
<dbReference type="InterPro" id="IPR020568">
    <property type="entry name" value="Ribosomal_Su5_D2-typ_SF"/>
</dbReference>
<feature type="binding site" evidence="13">
    <location>
        <begin position="83"/>
        <end position="93"/>
    </location>
    <ligand>
        <name>ATP</name>
        <dbReference type="ChEBI" id="CHEBI:30616"/>
    </ligand>
</feature>
<evidence type="ECO:0000256" key="1">
    <source>
        <dbReference type="ARBA" id="ARBA00005015"/>
    </source>
</evidence>
<keyword evidence="13" id="KW-0963">Cytoplasm</keyword>
<comment type="similarity">
    <text evidence="2 13">Belongs to the GHMP kinase family. Homoserine kinase subfamily.</text>
</comment>
<dbReference type="EMBL" id="FQXU01000004">
    <property type="protein sequence ID" value="SHH92521.1"/>
    <property type="molecule type" value="Genomic_DNA"/>
</dbReference>
<dbReference type="SUPFAM" id="SSF55060">
    <property type="entry name" value="GHMP Kinase, C-terminal domain"/>
    <property type="match status" value="1"/>
</dbReference>
<dbReference type="AlphaFoldDB" id="A0A1M5WYC8"/>
<dbReference type="InterPro" id="IPR013750">
    <property type="entry name" value="GHMP_kinase_C_dom"/>
</dbReference>
<keyword evidence="9 13" id="KW-0418">Kinase</keyword>
<sequence>MVRVKVPATSANLGAGFDCMGLAFELFNLFEFEEIKEGLEFEGVKEEYCNKDNIIYEAMMLCFNRADYKPTGLKISILEENIPISRGLGSSSSCIVGGLLGANELMGSPFRLEELFNMSVEIEGHPDNVAPAFFGGIVVSSMEDGKAYYNKVDIKEGIEFLSFIPSFTLSTEKARKALPATIPFKDGVYNIGKAALTLSCFYLGNYDMLRYACKDKLHEPYRSKLIPNFEEITSEVLDLGALCVFLSGAGPTIMSIVKKEDNTAKDKIKAHMIKFEKEWSVVTLKENNIGAEIIKG</sequence>
<dbReference type="Gene3D" id="3.30.230.10">
    <property type="match status" value="1"/>
</dbReference>
<evidence type="ECO:0000256" key="11">
    <source>
        <dbReference type="ARBA" id="ARBA00049375"/>
    </source>
</evidence>
<name>A0A1M5WYC8_9CLOT</name>
<dbReference type="HAMAP" id="MF_00384">
    <property type="entry name" value="Homoser_kinase"/>
    <property type="match status" value="1"/>
</dbReference>
<dbReference type="PIRSF" id="PIRSF000676">
    <property type="entry name" value="Homoser_kin"/>
    <property type="match status" value="1"/>
</dbReference>
<protein>
    <recommendedName>
        <fullName evidence="4 13">Homoserine kinase</fullName>
        <shortName evidence="13">HK</shortName>
        <shortName evidence="13">HSK</shortName>
        <ecNumber evidence="3 13">2.7.1.39</ecNumber>
    </recommendedName>
</protein>
<dbReference type="Gene3D" id="3.30.70.890">
    <property type="entry name" value="GHMP kinase, C-terminal domain"/>
    <property type="match status" value="1"/>
</dbReference>